<evidence type="ECO:0000313" key="6">
    <source>
        <dbReference type="EMBL" id="GAC15079.1"/>
    </source>
</evidence>
<evidence type="ECO:0000256" key="3">
    <source>
        <dbReference type="ARBA" id="ARBA00038695"/>
    </source>
</evidence>
<gene>
    <name evidence="6" type="primary">rpoX</name>
    <name evidence="6" type="ORF">GLIP_2453</name>
</gene>
<dbReference type="eggNOG" id="COG1544">
    <property type="taxonomic scope" value="Bacteria"/>
</dbReference>
<evidence type="ECO:0000256" key="5">
    <source>
        <dbReference type="ARBA" id="ARBA00041319"/>
    </source>
</evidence>
<comment type="caution">
    <text evidence="6">The sequence shown here is derived from an EMBL/GenBank/DDBJ whole genome shotgun (WGS) entry which is preliminary data.</text>
</comment>
<evidence type="ECO:0000256" key="1">
    <source>
        <dbReference type="ARBA" id="ARBA00022845"/>
    </source>
</evidence>
<dbReference type="AlphaFoldDB" id="K6X361"/>
<evidence type="ECO:0000256" key="2">
    <source>
        <dbReference type="ARBA" id="ARBA00038434"/>
    </source>
</evidence>
<dbReference type="NCBIfam" id="NF007780">
    <property type="entry name" value="PRK10470.1"/>
    <property type="match status" value="1"/>
</dbReference>
<keyword evidence="7" id="KW-1185">Reference proteome</keyword>
<dbReference type="PANTHER" id="PTHR33231:SF1">
    <property type="entry name" value="30S RIBOSOMAL PROTEIN"/>
    <property type="match status" value="1"/>
</dbReference>
<evidence type="ECO:0000256" key="4">
    <source>
        <dbReference type="ARBA" id="ARBA00041148"/>
    </source>
</evidence>
<dbReference type="SUPFAM" id="SSF69754">
    <property type="entry name" value="Ribosome binding protein Y (YfiA homologue)"/>
    <property type="match status" value="1"/>
</dbReference>
<dbReference type="RefSeq" id="WP_008844884.1">
    <property type="nucleotide sequence ID" value="NZ_BAEN01000046.1"/>
</dbReference>
<dbReference type="PANTHER" id="PTHR33231">
    <property type="entry name" value="30S RIBOSOMAL PROTEIN"/>
    <property type="match status" value="1"/>
</dbReference>
<dbReference type="FunFam" id="3.30.160.100:FF:000001">
    <property type="entry name" value="Ribosome hibernation promoting factor"/>
    <property type="match status" value="1"/>
</dbReference>
<dbReference type="Proteomes" id="UP000006334">
    <property type="component" value="Unassembled WGS sequence"/>
</dbReference>
<dbReference type="InterPro" id="IPR003489">
    <property type="entry name" value="RHF/RaiA"/>
</dbReference>
<proteinExistence type="inferred from homology"/>
<dbReference type="InterPro" id="IPR050574">
    <property type="entry name" value="HPF/YfiA_ribosome-assoc"/>
</dbReference>
<dbReference type="Gene3D" id="3.30.160.100">
    <property type="entry name" value="Ribosome hibernation promotion factor-like"/>
    <property type="match status" value="1"/>
</dbReference>
<protein>
    <recommendedName>
        <fullName evidence="4">Ribosome hibernation promoting factor</fullName>
    </recommendedName>
    <alternativeName>
        <fullName evidence="5">Hibernation factor HPF</fullName>
    </alternativeName>
</protein>
<dbReference type="CDD" id="cd00552">
    <property type="entry name" value="RaiA"/>
    <property type="match status" value="1"/>
</dbReference>
<accession>K6X361</accession>
<dbReference type="GO" id="GO:0045900">
    <property type="term" value="P:negative regulation of translational elongation"/>
    <property type="evidence" value="ECO:0007669"/>
    <property type="project" value="TreeGrafter"/>
</dbReference>
<name>K6X361_9ALTE</name>
<sequence>MQINLTGHHVDITDSLRDYVDSKFTKLERHFDHINNVHVILNVEKLNQKAEATVHLSGGEVFATSEHNDMYAAIDGLIDKLDRQVIKHKEKIKRH</sequence>
<dbReference type="GO" id="GO:0022627">
    <property type="term" value="C:cytosolic small ribosomal subunit"/>
    <property type="evidence" value="ECO:0007669"/>
    <property type="project" value="TreeGrafter"/>
</dbReference>
<comment type="similarity">
    <text evidence="2">Belongs to the HPF/YfiA ribosome-associated protein family. Short HPF subfamily.</text>
</comment>
<keyword evidence="1" id="KW-0810">Translation regulation</keyword>
<dbReference type="EMBL" id="BAEN01000046">
    <property type="protein sequence ID" value="GAC15079.1"/>
    <property type="molecule type" value="Genomic_DNA"/>
</dbReference>
<dbReference type="STRING" id="1127673.GLIP_2453"/>
<reference evidence="6 7" key="1">
    <citation type="journal article" date="2017" name="Antonie Van Leeuwenhoek">
        <title>Rhizobium rhizosphaerae sp. nov., a novel species isolated from rice rhizosphere.</title>
        <authorList>
            <person name="Zhao J.J."/>
            <person name="Zhang J."/>
            <person name="Zhang R.J."/>
            <person name="Zhang C.W."/>
            <person name="Yin H.Q."/>
            <person name="Zhang X.X."/>
        </authorList>
    </citation>
    <scope>NUCLEOTIDE SEQUENCE [LARGE SCALE GENOMIC DNA]</scope>
    <source>
        <strain evidence="6 7">E3</strain>
    </source>
</reference>
<dbReference type="GO" id="GO:0043024">
    <property type="term" value="F:ribosomal small subunit binding"/>
    <property type="evidence" value="ECO:0007669"/>
    <property type="project" value="TreeGrafter"/>
</dbReference>
<organism evidence="6 7">
    <name type="scientific">Aliiglaciecola lipolytica E3</name>
    <dbReference type="NCBI Taxonomy" id="1127673"/>
    <lineage>
        <taxon>Bacteria</taxon>
        <taxon>Pseudomonadati</taxon>
        <taxon>Pseudomonadota</taxon>
        <taxon>Gammaproteobacteria</taxon>
        <taxon>Alteromonadales</taxon>
        <taxon>Alteromonadaceae</taxon>
        <taxon>Aliiglaciecola</taxon>
    </lineage>
</organism>
<dbReference type="InterPro" id="IPR036567">
    <property type="entry name" value="RHF-like"/>
</dbReference>
<comment type="subunit">
    <text evidence="3">Associates exclusively with 100S ribosomes, which are dimers of 70S ribosomes.</text>
</comment>
<evidence type="ECO:0000313" key="7">
    <source>
        <dbReference type="Proteomes" id="UP000006334"/>
    </source>
</evidence>
<dbReference type="Pfam" id="PF02482">
    <property type="entry name" value="Ribosomal_S30AE"/>
    <property type="match status" value="1"/>
</dbReference>
<dbReference type="OrthoDB" id="9795980at2"/>
<dbReference type="NCBIfam" id="TIGR00741">
    <property type="entry name" value="yfiA"/>
    <property type="match status" value="1"/>
</dbReference>